<name>A0A8S0TDM0_OLEEU</name>
<feature type="non-terminal residue" evidence="2">
    <location>
        <position position="1"/>
    </location>
</feature>
<protein>
    <submittedName>
        <fullName evidence="2">Uncharacterized protein</fullName>
    </submittedName>
</protein>
<dbReference type="EMBL" id="CACTIH010005774">
    <property type="protein sequence ID" value="CAA3001667.1"/>
    <property type="molecule type" value="Genomic_DNA"/>
</dbReference>
<evidence type="ECO:0000313" key="2">
    <source>
        <dbReference type="EMBL" id="CAA3001667.1"/>
    </source>
</evidence>
<feature type="transmembrane region" description="Helical" evidence="1">
    <location>
        <begin position="52"/>
        <end position="70"/>
    </location>
</feature>
<organism evidence="2 3">
    <name type="scientific">Olea europaea subsp. europaea</name>
    <dbReference type="NCBI Taxonomy" id="158383"/>
    <lineage>
        <taxon>Eukaryota</taxon>
        <taxon>Viridiplantae</taxon>
        <taxon>Streptophyta</taxon>
        <taxon>Embryophyta</taxon>
        <taxon>Tracheophyta</taxon>
        <taxon>Spermatophyta</taxon>
        <taxon>Magnoliopsida</taxon>
        <taxon>eudicotyledons</taxon>
        <taxon>Gunneridae</taxon>
        <taxon>Pentapetalae</taxon>
        <taxon>asterids</taxon>
        <taxon>lamiids</taxon>
        <taxon>Lamiales</taxon>
        <taxon>Oleaceae</taxon>
        <taxon>Oleeae</taxon>
        <taxon>Olea</taxon>
    </lineage>
</organism>
<gene>
    <name evidence="2" type="ORF">OLEA9_A114495</name>
</gene>
<feature type="transmembrane region" description="Helical" evidence="1">
    <location>
        <begin position="21"/>
        <end position="40"/>
    </location>
</feature>
<keyword evidence="1" id="KW-1133">Transmembrane helix</keyword>
<evidence type="ECO:0000256" key="1">
    <source>
        <dbReference type="SAM" id="Phobius"/>
    </source>
</evidence>
<feature type="non-terminal residue" evidence="2">
    <location>
        <position position="73"/>
    </location>
</feature>
<dbReference type="AlphaFoldDB" id="A0A8S0TDM0"/>
<proteinExistence type="predicted"/>
<evidence type="ECO:0000313" key="3">
    <source>
        <dbReference type="Proteomes" id="UP000594638"/>
    </source>
</evidence>
<dbReference type="Proteomes" id="UP000594638">
    <property type="component" value="Unassembled WGS sequence"/>
</dbReference>
<keyword evidence="3" id="KW-1185">Reference proteome</keyword>
<accession>A0A8S0TDM0</accession>
<sequence length="73" mass="7930">SSLHRNNRASLHAGRARATTAGFEFGLPEYGALGAFYLIVSKGPIFVLKNLPLAEIELVLMLLLVIRANLVPK</sequence>
<comment type="caution">
    <text evidence="2">The sequence shown here is derived from an EMBL/GenBank/DDBJ whole genome shotgun (WGS) entry which is preliminary data.</text>
</comment>
<dbReference type="Gramene" id="OE9A114495T1">
    <property type="protein sequence ID" value="OE9A114495C1"/>
    <property type="gene ID" value="OE9A114495"/>
</dbReference>
<keyword evidence="1" id="KW-0812">Transmembrane</keyword>
<reference evidence="2 3" key="1">
    <citation type="submission" date="2019-12" db="EMBL/GenBank/DDBJ databases">
        <authorList>
            <person name="Alioto T."/>
            <person name="Alioto T."/>
            <person name="Gomez Garrido J."/>
        </authorList>
    </citation>
    <scope>NUCLEOTIDE SEQUENCE [LARGE SCALE GENOMIC DNA]</scope>
</reference>
<keyword evidence="1" id="KW-0472">Membrane</keyword>